<evidence type="ECO:0000256" key="1">
    <source>
        <dbReference type="SAM" id="SignalP"/>
    </source>
</evidence>
<proteinExistence type="predicted"/>
<feature type="signal peptide" evidence="1">
    <location>
        <begin position="1"/>
        <end position="24"/>
    </location>
</feature>
<dbReference type="Proteomes" id="UP000216107">
    <property type="component" value="Unassembled WGS sequence"/>
</dbReference>
<feature type="domain" description="Solute-binding protein family 5" evidence="2">
    <location>
        <begin position="100"/>
        <end position="508"/>
    </location>
</feature>
<accession>A0A272ETK9</accession>
<dbReference type="Pfam" id="PF00496">
    <property type="entry name" value="SBP_bac_5"/>
    <property type="match status" value="1"/>
</dbReference>
<keyword evidence="1" id="KW-0732">Signal</keyword>
<evidence type="ECO:0000313" key="4">
    <source>
        <dbReference type="EMBL" id="PAS93427.1"/>
    </source>
</evidence>
<dbReference type="GO" id="GO:1904680">
    <property type="term" value="F:peptide transmembrane transporter activity"/>
    <property type="evidence" value="ECO:0007669"/>
    <property type="project" value="TreeGrafter"/>
</dbReference>
<dbReference type="RefSeq" id="WP_095524393.1">
    <property type="nucleotide sequence ID" value="NZ_MDUX01000021.1"/>
</dbReference>
<dbReference type="PANTHER" id="PTHR30290:SF62">
    <property type="entry name" value="OLIGOPEPTIDE ABC TRANSPORTER, PERIPLASMIC OLIGOPEPTIDE-BINDING PROTEIN"/>
    <property type="match status" value="1"/>
</dbReference>
<comment type="caution">
    <text evidence="4">The sequence shown here is derived from an EMBL/GenBank/DDBJ whole genome shotgun (WGS) entry which is preliminary data.</text>
</comment>
<protein>
    <submittedName>
        <fullName evidence="4">Peptide ABC transporter</fullName>
    </submittedName>
</protein>
<sequence length="635" mass="71797">MFTRPTVLRLALLLGASLPAAGWAAYKQAPELDAQVKAGNLPAVEQRLPAKPEVIKPITRNGQYGGVLRSALRGNADYHAILRLVGNQGLTRWSMDFNSVQPNVAESWTVNADASEYVFKLRQGMRWSDGTPFTADDILFSVNDIAGHKGFLANPPEVLAVGGKLADVTKIDDYTVRFRFAGSYVSFPETLATPLGQYPVLWQKKYCSQFHPKYNPKVSDLIAQTNTRDWGTLMRVRCGDVEVPTRWGNSEKPTLDPWVIDQPYSGNATQVVLRRNPYFWQVDTAGQQLPYIDRLQLAVISEVETILLATINGQLDFQHRHIFPIQNRPVLAENMKKGNYALMQLQSLNANSAGLYLNQSTPNEKLRKLIRNKDFRIALSVGLDRQEINEIVYMGQGVPWQTGPFKESKWYNEKLGTQYLKYDLKQANEILDRLGLTKRDANGYRTYPDGGRVVITAIVAIQLAQQVEVLEITRKQWEKIGIELVIRAAERSLTFDRANANDYDLNVDVAPGGLDATMNPRPYLTFHPEARQSVMWTRWYLSDGKQGEEPSTSMKKRLDLYKQWRAAKTSAEADTLFREILSIAADEFEVLGVVRPPRDNAIRRANLTNVYESMPAGWTWPTPGPSLPQQWFYAK</sequence>
<dbReference type="Proteomes" id="UP000623509">
    <property type="component" value="Unassembled WGS sequence"/>
</dbReference>
<dbReference type="SUPFAM" id="SSF53850">
    <property type="entry name" value="Periplasmic binding protein-like II"/>
    <property type="match status" value="1"/>
</dbReference>
<gene>
    <name evidence="3" type="ORF">BGI27_08130</name>
    <name evidence="4" type="ORF">CGU29_07690</name>
</gene>
<reference evidence="4 5" key="2">
    <citation type="submission" date="2017-07" db="EMBL/GenBank/DDBJ databases">
        <title>Candidatus Dactylopiibacterium carminicum, a nitrogen-fixing symbiont of the cochineal insect Dactylopius coccus and Dactylopius opuntiae (Hemiptera: Coccoidea: Dactylopiidae).</title>
        <authorList>
            <person name="Vera A."/>
        </authorList>
    </citation>
    <scope>NUCLEOTIDE SEQUENCE [LARGE SCALE GENOMIC DNA]</scope>
    <source>
        <strain evidence="4 5">NFDCM</strain>
    </source>
</reference>
<dbReference type="EMBL" id="NMRN01000017">
    <property type="protein sequence ID" value="PAS93427.1"/>
    <property type="molecule type" value="Genomic_DNA"/>
</dbReference>
<feature type="chain" id="PRO_5013193611" evidence="1">
    <location>
        <begin position="25"/>
        <end position="635"/>
    </location>
</feature>
<organism evidence="4 5">
    <name type="scientific">Candidatus Dactylopiibacterium carminicum</name>
    <dbReference type="NCBI Taxonomy" id="857335"/>
    <lineage>
        <taxon>Bacteria</taxon>
        <taxon>Pseudomonadati</taxon>
        <taxon>Pseudomonadota</taxon>
        <taxon>Betaproteobacteria</taxon>
        <taxon>Rhodocyclales</taxon>
        <taxon>Rhodocyclaceae</taxon>
        <taxon>Candidatus Dactylopiibacterium</taxon>
    </lineage>
</organism>
<evidence type="ECO:0000313" key="5">
    <source>
        <dbReference type="Proteomes" id="UP000216107"/>
    </source>
</evidence>
<name>A0A272ETK9_9RHOO</name>
<dbReference type="GO" id="GO:0015833">
    <property type="term" value="P:peptide transport"/>
    <property type="evidence" value="ECO:0007669"/>
    <property type="project" value="TreeGrafter"/>
</dbReference>
<reference evidence="3 6" key="1">
    <citation type="submission" date="2016-08" db="EMBL/GenBank/DDBJ databases">
        <title>Candidatus Dactylopiibacterium carminicum genome sequence.</title>
        <authorList>
            <person name="Ramirez-Puebla S.T."/>
            <person name="Ormeno-Orrillo E."/>
            <person name="Vera-Ponce De Leon A."/>
            <person name="Luis L."/>
            <person name="Sanchez-Flores A."/>
            <person name="Monica R."/>
            <person name="Martinez-Romero E."/>
        </authorList>
    </citation>
    <scope>NUCLEOTIDE SEQUENCE [LARGE SCALE GENOMIC DNA]</scope>
    <source>
        <strain evidence="3">END1</strain>
    </source>
</reference>
<evidence type="ECO:0000259" key="2">
    <source>
        <dbReference type="Pfam" id="PF00496"/>
    </source>
</evidence>
<dbReference type="EMBL" id="MDUX01000021">
    <property type="protein sequence ID" value="KAF7599415.1"/>
    <property type="molecule type" value="Genomic_DNA"/>
</dbReference>
<dbReference type="CDD" id="cd08500">
    <property type="entry name" value="PBP2_NikA_DppA_OppA_like_4"/>
    <property type="match status" value="1"/>
</dbReference>
<evidence type="ECO:0000313" key="6">
    <source>
        <dbReference type="Proteomes" id="UP000623509"/>
    </source>
</evidence>
<dbReference type="Gene3D" id="3.40.190.10">
    <property type="entry name" value="Periplasmic binding protein-like II"/>
    <property type="match status" value="1"/>
</dbReference>
<dbReference type="PANTHER" id="PTHR30290">
    <property type="entry name" value="PERIPLASMIC BINDING COMPONENT OF ABC TRANSPORTER"/>
    <property type="match status" value="1"/>
</dbReference>
<dbReference type="Gene3D" id="3.10.105.10">
    <property type="entry name" value="Dipeptide-binding Protein, Domain 3"/>
    <property type="match status" value="1"/>
</dbReference>
<keyword evidence="6" id="KW-1185">Reference proteome</keyword>
<dbReference type="InterPro" id="IPR000914">
    <property type="entry name" value="SBP_5_dom"/>
</dbReference>
<dbReference type="AlphaFoldDB" id="A0A272ETK9"/>
<dbReference type="OrthoDB" id="9801799at2"/>
<evidence type="ECO:0000313" key="3">
    <source>
        <dbReference type="EMBL" id="KAF7599415.1"/>
    </source>
</evidence>
<dbReference type="InterPro" id="IPR039424">
    <property type="entry name" value="SBP_5"/>
</dbReference>